<evidence type="ECO:0000259" key="1">
    <source>
        <dbReference type="Pfam" id="PF17797"/>
    </source>
</evidence>
<evidence type="ECO:0000313" key="3">
    <source>
        <dbReference type="Proteomes" id="UP000230750"/>
    </source>
</evidence>
<evidence type="ECO:0000313" key="2">
    <source>
        <dbReference type="EMBL" id="PIK54338.1"/>
    </source>
</evidence>
<accession>A0A2G8L258</accession>
<gene>
    <name evidence="2" type="ORF">BSL78_08766</name>
</gene>
<feature type="domain" description="RL" evidence="1">
    <location>
        <begin position="18"/>
        <end position="84"/>
    </location>
</feature>
<proteinExistence type="predicted"/>
<organism evidence="2 3">
    <name type="scientific">Stichopus japonicus</name>
    <name type="common">Sea cucumber</name>
    <dbReference type="NCBI Taxonomy" id="307972"/>
    <lineage>
        <taxon>Eukaryota</taxon>
        <taxon>Metazoa</taxon>
        <taxon>Echinodermata</taxon>
        <taxon>Eleutherozoa</taxon>
        <taxon>Echinozoa</taxon>
        <taxon>Holothuroidea</taxon>
        <taxon>Aspidochirotacea</taxon>
        <taxon>Aspidochirotida</taxon>
        <taxon>Stichopodidae</taxon>
        <taxon>Apostichopus</taxon>
    </lineage>
</organism>
<dbReference type="EMBL" id="MRZV01000253">
    <property type="protein sequence ID" value="PIK54338.1"/>
    <property type="molecule type" value="Genomic_DNA"/>
</dbReference>
<dbReference type="Pfam" id="PF17797">
    <property type="entry name" value="RL"/>
    <property type="match status" value="1"/>
</dbReference>
<protein>
    <submittedName>
        <fullName evidence="2">Putative poly(A) RNA polymerase, mitochondrial</fullName>
    </submittedName>
</protein>
<comment type="caution">
    <text evidence="2">The sequence shown here is derived from an EMBL/GenBank/DDBJ whole genome shotgun (WGS) entry which is preliminary data.</text>
</comment>
<dbReference type="InterPro" id="IPR041252">
    <property type="entry name" value="RL"/>
</dbReference>
<reference evidence="2 3" key="1">
    <citation type="journal article" date="2017" name="PLoS Biol.">
        <title>The sea cucumber genome provides insights into morphological evolution and visceral regeneration.</title>
        <authorList>
            <person name="Zhang X."/>
            <person name="Sun L."/>
            <person name="Yuan J."/>
            <person name="Sun Y."/>
            <person name="Gao Y."/>
            <person name="Zhang L."/>
            <person name="Li S."/>
            <person name="Dai H."/>
            <person name="Hamel J.F."/>
            <person name="Liu C."/>
            <person name="Yu Y."/>
            <person name="Liu S."/>
            <person name="Lin W."/>
            <person name="Guo K."/>
            <person name="Jin S."/>
            <person name="Xu P."/>
            <person name="Storey K.B."/>
            <person name="Huan P."/>
            <person name="Zhang T."/>
            <person name="Zhou Y."/>
            <person name="Zhang J."/>
            <person name="Lin C."/>
            <person name="Li X."/>
            <person name="Xing L."/>
            <person name="Huo D."/>
            <person name="Sun M."/>
            <person name="Wang L."/>
            <person name="Mercier A."/>
            <person name="Li F."/>
            <person name="Yang H."/>
            <person name="Xiang J."/>
        </authorList>
    </citation>
    <scope>NUCLEOTIDE SEQUENCE [LARGE SCALE GENOMIC DNA]</scope>
    <source>
        <strain evidence="2">Shaxun</strain>
        <tissue evidence="2">Muscle</tissue>
    </source>
</reference>
<keyword evidence="3" id="KW-1185">Reference proteome</keyword>
<dbReference type="AlphaFoldDB" id="A0A2G8L258"/>
<name>A0A2G8L258_STIJA</name>
<dbReference type="OrthoDB" id="434989at2759"/>
<sequence>MCTCSEVNEKKNALPFWSFMEMRKIQANNSILVRLCDRTPIKKLLQYCTSHGKISHHISYFQEGRYAVVEFESTASLEYLLQHTKELETKTGGKKSRFVHSRFLTFSKPEKQKSKEPKTILNKENSNSVLMNKLNQCHSVSDQIDNLTAA</sequence>
<dbReference type="Proteomes" id="UP000230750">
    <property type="component" value="Unassembled WGS sequence"/>
</dbReference>